<gene>
    <name evidence="1" type="ORF">ACFS7Z_22120</name>
</gene>
<protein>
    <submittedName>
        <fullName evidence="1">Uncharacterized protein</fullName>
    </submittedName>
</protein>
<organism evidence="1 2">
    <name type="scientific">Pontibacter toksunensis</name>
    <dbReference type="NCBI Taxonomy" id="1332631"/>
    <lineage>
        <taxon>Bacteria</taxon>
        <taxon>Pseudomonadati</taxon>
        <taxon>Bacteroidota</taxon>
        <taxon>Cytophagia</taxon>
        <taxon>Cytophagales</taxon>
        <taxon>Hymenobacteraceae</taxon>
        <taxon>Pontibacter</taxon>
    </lineage>
</organism>
<proteinExistence type="predicted"/>
<sequence length="39" mass="4460">MLDFYCPSERLAVELDGQGPQLTLMLNILMRNVTKHLKA</sequence>
<dbReference type="Proteomes" id="UP001597641">
    <property type="component" value="Unassembled WGS sequence"/>
</dbReference>
<dbReference type="EMBL" id="JBHUOX010000024">
    <property type="protein sequence ID" value="MFD3003078.1"/>
    <property type="molecule type" value="Genomic_DNA"/>
</dbReference>
<name>A0ABW6C4J3_9BACT</name>
<evidence type="ECO:0000313" key="2">
    <source>
        <dbReference type="Proteomes" id="UP001597641"/>
    </source>
</evidence>
<accession>A0ABW6C4J3</accession>
<comment type="caution">
    <text evidence="1">The sequence shown here is derived from an EMBL/GenBank/DDBJ whole genome shotgun (WGS) entry which is preliminary data.</text>
</comment>
<reference evidence="2" key="1">
    <citation type="journal article" date="2019" name="Int. J. Syst. Evol. Microbiol.">
        <title>The Global Catalogue of Microorganisms (GCM) 10K type strain sequencing project: providing services to taxonomists for standard genome sequencing and annotation.</title>
        <authorList>
            <consortium name="The Broad Institute Genomics Platform"/>
            <consortium name="The Broad Institute Genome Sequencing Center for Infectious Disease"/>
            <person name="Wu L."/>
            <person name="Ma J."/>
        </authorList>
    </citation>
    <scope>NUCLEOTIDE SEQUENCE [LARGE SCALE GENOMIC DNA]</scope>
    <source>
        <strain evidence="2">KCTC 23984</strain>
    </source>
</reference>
<evidence type="ECO:0000313" key="1">
    <source>
        <dbReference type="EMBL" id="MFD3003078.1"/>
    </source>
</evidence>
<keyword evidence="2" id="KW-1185">Reference proteome</keyword>
<dbReference type="RefSeq" id="WP_377489938.1">
    <property type="nucleotide sequence ID" value="NZ_JBHUOX010000024.1"/>
</dbReference>